<dbReference type="PANTHER" id="PTHR46720">
    <property type="entry name" value="HYDROXYLASE, PUTATIVE (AFU_ORTHOLOGUE AFUA_3G01460)-RELATED"/>
    <property type="match status" value="1"/>
</dbReference>
<dbReference type="Pfam" id="PF01494">
    <property type="entry name" value="FAD_binding_3"/>
    <property type="match status" value="1"/>
</dbReference>
<dbReference type="EMBL" id="JH717929">
    <property type="protein sequence ID" value="EWZ28242.1"/>
    <property type="molecule type" value="Genomic_DNA"/>
</dbReference>
<organism evidence="8">
    <name type="scientific">Fusarium oxysporum Fo47</name>
    <dbReference type="NCBI Taxonomy" id="660027"/>
    <lineage>
        <taxon>Eukaryota</taxon>
        <taxon>Fungi</taxon>
        <taxon>Dikarya</taxon>
        <taxon>Ascomycota</taxon>
        <taxon>Pezizomycotina</taxon>
        <taxon>Sordariomycetes</taxon>
        <taxon>Hypocreomycetidae</taxon>
        <taxon>Hypocreales</taxon>
        <taxon>Nectriaceae</taxon>
        <taxon>Fusarium</taxon>
        <taxon>Fusarium oxysporum species complex</taxon>
    </lineage>
</organism>
<dbReference type="SUPFAM" id="SSF54373">
    <property type="entry name" value="FAD-linked reductases, C-terminal domain"/>
    <property type="match status" value="1"/>
</dbReference>
<evidence type="ECO:0000256" key="4">
    <source>
        <dbReference type="ARBA" id="ARBA00022827"/>
    </source>
</evidence>
<dbReference type="InterPro" id="IPR036188">
    <property type="entry name" value="FAD/NAD-bd_sf"/>
</dbReference>
<dbReference type="VEuPathDB" id="FungiDB:FOZG_18040"/>
<keyword evidence="3" id="KW-0285">Flavoprotein</keyword>
<gene>
    <name evidence="8" type="ORF">FOZG_18040</name>
</gene>
<dbReference type="InterPro" id="IPR002938">
    <property type="entry name" value="FAD-bd"/>
</dbReference>
<evidence type="ECO:0000256" key="2">
    <source>
        <dbReference type="ARBA" id="ARBA00007992"/>
    </source>
</evidence>
<sequence>MSKSQTTNGHQEPAPFNIAIIGSGLVGLPIALGLIHRNIPVTIYEQTHALKEIGAGIGISGSGKACLNFLDPKLAETLETVANKSPTGYQCIDGFSQEDVRLRPKDKLFDMVYDTPGGGSYLCHRAQLLAAMIDLVSPDRLKLGKRVDTITRGEDNEKMVIKFCDGTSAEADGVIGCDGIKSRVRQIIAGIDNPASYPRYAHESAYRCLVDMDEAFPVLGHLAKRQILFAGHGAHIMAYPVADFKYLNVAAFVRDSGDWPHDQKHTVSANKDDIVDSFSRFGPYVRDLVKLLPDELNRWGTFDTLDHPLSSFTNGRITLAGDAAHGTTPHLGYGAGMGIEDATVLIAVLEQAAMVLKKGDRGISKEDALVHAFETYDSVHRERAQWLVRISRRQGELVKWEVPEIGGDWDGIYKDMDERIPPLLLFDWEGMIRQATDEFTRRIHS</sequence>
<accession>W9J8B3</accession>
<dbReference type="HOGENOM" id="CLU_009665_6_3_1"/>
<dbReference type="GO" id="GO:0004497">
    <property type="term" value="F:monooxygenase activity"/>
    <property type="evidence" value="ECO:0007669"/>
    <property type="project" value="UniProtKB-KW"/>
</dbReference>
<dbReference type="InterPro" id="IPR051104">
    <property type="entry name" value="FAD_monoxygenase"/>
</dbReference>
<evidence type="ECO:0000256" key="1">
    <source>
        <dbReference type="ARBA" id="ARBA00001974"/>
    </source>
</evidence>
<dbReference type="AlphaFoldDB" id="W9J8B3"/>
<dbReference type="Proteomes" id="UP000030766">
    <property type="component" value="Unassembled WGS sequence"/>
</dbReference>
<keyword evidence="5" id="KW-0560">Oxidoreductase</keyword>
<reference evidence="8" key="1">
    <citation type="submission" date="2011-06" db="EMBL/GenBank/DDBJ databases">
        <title>The Genome Sequence of Fusarium oxysporum Fo47.</title>
        <authorList>
            <consortium name="The Broad Institute Genome Sequencing Platform"/>
            <person name="Ma L.-J."/>
            <person name="Gale L.R."/>
            <person name="Schwartz D.C."/>
            <person name="Zhou S."/>
            <person name="Corby-Kistler H."/>
            <person name="Young S.K."/>
            <person name="Zeng Q."/>
            <person name="Gargeya S."/>
            <person name="Fitzgerald M."/>
            <person name="Haas B."/>
            <person name="Abouelleil A."/>
            <person name="Alvarado L."/>
            <person name="Arachchi H.M."/>
            <person name="Berlin A."/>
            <person name="Brown A."/>
            <person name="Chapman S.B."/>
            <person name="Chen Z."/>
            <person name="Dunbar C."/>
            <person name="Freedman E."/>
            <person name="Gearin G."/>
            <person name="Gellesch M."/>
            <person name="Goldberg J."/>
            <person name="Griggs A."/>
            <person name="Gujja S."/>
            <person name="Heiman D."/>
            <person name="Howarth C."/>
            <person name="Larson L."/>
            <person name="Lui A."/>
            <person name="MacDonald P.J.P."/>
            <person name="Mehta T."/>
            <person name="Montmayeur A."/>
            <person name="Murphy C."/>
            <person name="Neiman D."/>
            <person name="Pearson M."/>
            <person name="Priest M."/>
            <person name="Roberts A."/>
            <person name="Saif S."/>
            <person name="Shea T."/>
            <person name="Shenoy N."/>
            <person name="Sisk P."/>
            <person name="Stolte C."/>
            <person name="Sykes S."/>
            <person name="Wortman J."/>
            <person name="Nusbaum C."/>
            <person name="Birren B."/>
        </authorList>
    </citation>
    <scope>NUCLEOTIDE SEQUENCE [LARGE SCALE GENOMIC DNA]</scope>
    <source>
        <strain evidence="8">Fo47</strain>
    </source>
</reference>
<evidence type="ECO:0000313" key="8">
    <source>
        <dbReference type="EMBL" id="EWZ28242.1"/>
    </source>
</evidence>
<dbReference type="SUPFAM" id="SSF51905">
    <property type="entry name" value="FAD/NAD(P)-binding domain"/>
    <property type="match status" value="1"/>
</dbReference>
<keyword evidence="6" id="KW-0503">Monooxygenase</keyword>
<reference evidence="8" key="2">
    <citation type="submission" date="2012-06" db="EMBL/GenBank/DDBJ databases">
        <title>Annotation of the Genome Sequence of Fusarium oxysporum Fo47.</title>
        <authorList>
            <consortium name="The Broad Institute Genomics Platform"/>
            <person name="Ma L.-J."/>
            <person name="Corby-Kistler H."/>
            <person name="Broz K."/>
            <person name="Gale L.R."/>
            <person name="Jonkers W."/>
            <person name="O'Donnell K."/>
            <person name="Ploetz R."/>
            <person name="Steinberg C."/>
            <person name="Schwartz D.C."/>
            <person name="VanEtten H."/>
            <person name="Zhou S."/>
            <person name="Young S.K."/>
            <person name="Zeng Q."/>
            <person name="Gargeya S."/>
            <person name="Fitzgerald M."/>
            <person name="Abouelleil A."/>
            <person name="Alvarado L."/>
            <person name="Chapman S.B."/>
            <person name="Gainer-Dewar J."/>
            <person name="Goldberg J."/>
            <person name="Griggs A."/>
            <person name="Gujja S."/>
            <person name="Hansen M."/>
            <person name="Howarth C."/>
            <person name="Imamovic A."/>
            <person name="Ireland A."/>
            <person name="Larimer J."/>
            <person name="McCowan C."/>
            <person name="Murphy C."/>
            <person name="Pearson M."/>
            <person name="Poon T.W."/>
            <person name="Priest M."/>
            <person name="Roberts A."/>
            <person name="Saif S."/>
            <person name="Shea T."/>
            <person name="Sykes S."/>
            <person name="Wortman J."/>
            <person name="Nusbaum C."/>
            <person name="Birren B."/>
        </authorList>
    </citation>
    <scope>NUCLEOTIDE SEQUENCE</scope>
    <source>
        <strain evidence="8">Fo47</strain>
    </source>
</reference>
<evidence type="ECO:0000256" key="6">
    <source>
        <dbReference type="ARBA" id="ARBA00023033"/>
    </source>
</evidence>
<keyword evidence="4" id="KW-0274">FAD</keyword>
<dbReference type="GO" id="GO:0044550">
    <property type="term" value="P:secondary metabolite biosynthetic process"/>
    <property type="evidence" value="ECO:0007669"/>
    <property type="project" value="TreeGrafter"/>
</dbReference>
<evidence type="ECO:0000259" key="7">
    <source>
        <dbReference type="Pfam" id="PF01494"/>
    </source>
</evidence>
<comment type="cofactor">
    <cofactor evidence="1">
        <name>FAD</name>
        <dbReference type="ChEBI" id="CHEBI:57692"/>
    </cofactor>
</comment>
<comment type="similarity">
    <text evidence="2">Belongs to the paxM FAD-dependent monooxygenase family.</text>
</comment>
<protein>
    <recommendedName>
        <fullName evidence="7">FAD-binding domain-containing protein</fullName>
    </recommendedName>
</protein>
<dbReference type="GO" id="GO:0071949">
    <property type="term" value="F:FAD binding"/>
    <property type="evidence" value="ECO:0007669"/>
    <property type="project" value="InterPro"/>
</dbReference>
<evidence type="ECO:0000256" key="3">
    <source>
        <dbReference type="ARBA" id="ARBA00022630"/>
    </source>
</evidence>
<dbReference type="PANTHER" id="PTHR46720:SF3">
    <property type="entry name" value="FAD-BINDING DOMAIN-CONTAINING PROTEIN-RELATED"/>
    <property type="match status" value="1"/>
</dbReference>
<dbReference type="PRINTS" id="PR00420">
    <property type="entry name" value="RNGMNOXGNASE"/>
</dbReference>
<feature type="domain" description="FAD-binding" evidence="7">
    <location>
        <begin position="144"/>
        <end position="354"/>
    </location>
</feature>
<evidence type="ECO:0000256" key="5">
    <source>
        <dbReference type="ARBA" id="ARBA00023002"/>
    </source>
</evidence>
<dbReference type="Gene3D" id="3.50.50.60">
    <property type="entry name" value="FAD/NAD(P)-binding domain"/>
    <property type="match status" value="1"/>
</dbReference>
<proteinExistence type="inferred from homology"/>
<name>W9J8B3_FUSOX</name>